<evidence type="ECO:0000313" key="3">
    <source>
        <dbReference type="EMBL" id="PPA69547.1"/>
    </source>
</evidence>
<dbReference type="PROSITE" id="PS51099">
    <property type="entry name" value="PTS_EIIB_TYPE_2"/>
    <property type="match status" value="1"/>
</dbReference>
<keyword evidence="1" id="KW-0808">Transferase</keyword>
<comment type="caution">
    <text evidence="3">The sequence shown here is derived from an EMBL/GenBank/DDBJ whole genome shotgun (WGS) entry which is preliminary data.</text>
</comment>
<dbReference type="Gene3D" id="3.40.50.2300">
    <property type="match status" value="1"/>
</dbReference>
<dbReference type="SUPFAM" id="SSF52794">
    <property type="entry name" value="PTS system IIB component-like"/>
    <property type="match status" value="1"/>
</dbReference>
<dbReference type="EMBL" id="PREZ01000005">
    <property type="protein sequence ID" value="PPA69547.1"/>
    <property type="molecule type" value="Genomic_DNA"/>
</dbReference>
<evidence type="ECO:0000256" key="1">
    <source>
        <dbReference type="ARBA" id="ARBA00022679"/>
    </source>
</evidence>
<dbReference type="AlphaFoldDB" id="A0A2S5G962"/>
<dbReference type="Proteomes" id="UP000239047">
    <property type="component" value="Unassembled WGS sequence"/>
</dbReference>
<proteinExistence type="predicted"/>
<organism evidence="3 4">
    <name type="scientific">Jeotgalibacillus proteolyticus</name>
    <dbReference type="NCBI Taxonomy" id="2082395"/>
    <lineage>
        <taxon>Bacteria</taxon>
        <taxon>Bacillati</taxon>
        <taxon>Bacillota</taxon>
        <taxon>Bacilli</taxon>
        <taxon>Bacillales</taxon>
        <taxon>Caryophanaceae</taxon>
        <taxon>Jeotgalibacillus</taxon>
    </lineage>
</organism>
<evidence type="ECO:0000259" key="2">
    <source>
        <dbReference type="PROSITE" id="PS51099"/>
    </source>
</evidence>
<dbReference type="InterPro" id="IPR013011">
    <property type="entry name" value="PTS_EIIB_2"/>
</dbReference>
<dbReference type="Pfam" id="PF02302">
    <property type="entry name" value="PTS_IIB"/>
    <property type="match status" value="1"/>
</dbReference>
<reference evidence="3 4" key="1">
    <citation type="submission" date="2018-02" db="EMBL/GenBank/DDBJ databases">
        <title>Jeotgalibacillus proteolyticum sp. nov. a protease producing bacterium isolated from ocean sediments of Laizhou Bay.</title>
        <authorList>
            <person name="Li Y."/>
        </authorList>
    </citation>
    <scope>NUCLEOTIDE SEQUENCE [LARGE SCALE GENOMIC DNA]</scope>
    <source>
        <strain evidence="3 4">22-7</strain>
    </source>
</reference>
<evidence type="ECO:0000313" key="4">
    <source>
        <dbReference type="Proteomes" id="UP000239047"/>
    </source>
</evidence>
<accession>A0A2S5G962</accession>
<dbReference type="GO" id="GO:0008982">
    <property type="term" value="F:protein-N(PI)-phosphohistidine-sugar phosphotransferase activity"/>
    <property type="evidence" value="ECO:0007669"/>
    <property type="project" value="InterPro"/>
</dbReference>
<dbReference type="InterPro" id="IPR036095">
    <property type="entry name" value="PTS_EIIB-like_sf"/>
</dbReference>
<feature type="domain" description="PTS EIIB type-2" evidence="2">
    <location>
        <begin position="2"/>
        <end position="92"/>
    </location>
</feature>
<keyword evidence="4" id="KW-1185">Reference proteome</keyword>
<sequence>MMKILAVCGNGLGTSFMLSLNVNKVLKDLNIDGECKNMDLASAKTESADYYIGSPEIMEQLEDGNKKVIPVVNMVSQNEIAEKVKKHILEAE</sequence>
<dbReference type="OrthoDB" id="6603449at2"/>
<protein>
    <submittedName>
        <fullName evidence="3">PTS lactose transporter subunit IIB</fullName>
    </submittedName>
</protein>
<gene>
    <name evidence="3" type="ORF">C4B60_13445</name>
</gene>
<dbReference type="GO" id="GO:0009401">
    <property type="term" value="P:phosphoenolpyruvate-dependent sugar phosphotransferase system"/>
    <property type="evidence" value="ECO:0007669"/>
    <property type="project" value="InterPro"/>
</dbReference>
<dbReference type="CDD" id="cd05563">
    <property type="entry name" value="PTS_IIB_ascorbate"/>
    <property type="match status" value="1"/>
</dbReference>
<name>A0A2S5G962_9BACL</name>
<dbReference type="InterPro" id="IPR003501">
    <property type="entry name" value="PTS_EIIB_2/3"/>
</dbReference>